<evidence type="ECO:0000313" key="1">
    <source>
        <dbReference type="EMBL" id="OJT14746.1"/>
    </source>
</evidence>
<proteinExistence type="predicted"/>
<dbReference type="AlphaFoldDB" id="A0A1M2W4K9"/>
<dbReference type="EMBL" id="MNAD01000244">
    <property type="protein sequence ID" value="OJT14746.1"/>
    <property type="molecule type" value="Genomic_DNA"/>
</dbReference>
<organism evidence="1 2">
    <name type="scientific">Trametes pubescens</name>
    <name type="common">White-rot fungus</name>
    <dbReference type="NCBI Taxonomy" id="154538"/>
    <lineage>
        <taxon>Eukaryota</taxon>
        <taxon>Fungi</taxon>
        <taxon>Dikarya</taxon>
        <taxon>Basidiomycota</taxon>
        <taxon>Agaricomycotina</taxon>
        <taxon>Agaricomycetes</taxon>
        <taxon>Polyporales</taxon>
        <taxon>Polyporaceae</taxon>
        <taxon>Trametes</taxon>
    </lineage>
</organism>
<gene>
    <name evidence="1" type="ORF">TRAPUB_8694</name>
</gene>
<sequence>MSRNGQGQEEQISTAPATQLILDACSKAVNDYHNGTIGKTQALLAITTQLVSLEANQTGVSRDNGTIQSYLAMLDKVDRWRVPVPGSGGEPIREEPSE</sequence>
<comment type="caution">
    <text evidence="1">The sequence shown here is derived from an EMBL/GenBank/DDBJ whole genome shotgun (WGS) entry which is preliminary data.</text>
</comment>
<accession>A0A1M2W4K9</accession>
<reference evidence="1 2" key="1">
    <citation type="submission" date="2016-10" db="EMBL/GenBank/DDBJ databases">
        <title>Genome sequence of the basidiomycete white-rot fungus Trametes pubescens.</title>
        <authorList>
            <person name="Makela M.R."/>
            <person name="Granchi Z."/>
            <person name="Peng M."/>
            <person name="De Vries R.P."/>
            <person name="Grigoriev I."/>
            <person name="Riley R."/>
            <person name="Hilden K."/>
        </authorList>
    </citation>
    <scope>NUCLEOTIDE SEQUENCE [LARGE SCALE GENOMIC DNA]</scope>
    <source>
        <strain evidence="1 2">FBCC735</strain>
    </source>
</reference>
<keyword evidence="2" id="KW-1185">Reference proteome</keyword>
<evidence type="ECO:0000313" key="2">
    <source>
        <dbReference type="Proteomes" id="UP000184267"/>
    </source>
</evidence>
<dbReference type="Proteomes" id="UP000184267">
    <property type="component" value="Unassembled WGS sequence"/>
</dbReference>
<name>A0A1M2W4K9_TRAPU</name>
<protein>
    <submittedName>
        <fullName evidence="1">Uncharacterized protein</fullName>
    </submittedName>
</protein>